<feature type="transmembrane region" description="Helical" evidence="1">
    <location>
        <begin position="40"/>
        <end position="62"/>
    </location>
</feature>
<name>I4AM29_BERLS</name>
<dbReference type="Proteomes" id="UP000006054">
    <property type="component" value="Chromosome"/>
</dbReference>
<organism evidence="2 3">
    <name type="scientific">Bernardetia litoralis (strain ATCC 23117 / DSM 6794 / NBRC 15988 / NCIMB 1366 / Fx l1 / Sio-4)</name>
    <name type="common">Flexibacter litoralis</name>
    <dbReference type="NCBI Taxonomy" id="880071"/>
    <lineage>
        <taxon>Bacteria</taxon>
        <taxon>Pseudomonadati</taxon>
        <taxon>Bacteroidota</taxon>
        <taxon>Cytophagia</taxon>
        <taxon>Cytophagales</taxon>
        <taxon>Bernardetiaceae</taxon>
        <taxon>Bernardetia</taxon>
    </lineage>
</organism>
<sequence length="143" mass="16194">MEKSFKEHKEALLKLQEGQKLRLKNQFVETKDETTKVAKLALIGGASAFAGIKLVSFVFGMFGKKKRKKQLKNQEPQIVYVQQGKDVAMSPSKKKGFVAVVWALILPILTNFVKQEGTKAAEKYGAELMEKYKDKLNLDKFLK</sequence>
<dbReference type="KEGG" id="fli:Fleli_2654"/>
<evidence type="ECO:0000313" key="3">
    <source>
        <dbReference type="Proteomes" id="UP000006054"/>
    </source>
</evidence>
<proteinExistence type="predicted"/>
<keyword evidence="3" id="KW-1185">Reference proteome</keyword>
<keyword evidence="1" id="KW-0472">Membrane</keyword>
<keyword evidence="1" id="KW-0812">Transmembrane</keyword>
<dbReference type="AlphaFoldDB" id="I4AM29"/>
<accession>I4AM29</accession>
<protein>
    <submittedName>
        <fullName evidence="2">Uncharacterized protein</fullName>
    </submittedName>
</protein>
<dbReference type="EMBL" id="CP003345">
    <property type="protein sequence ID" value="AFM05014.1"/>
    <property type="molecule type" value="Genomic_DNA"/>
</dbReference>
<feature type="transmembrane region" description="Helical" evidence="1">
    <location>
        <begin position="96"/>
        <end position="113"/>
    </location>
</feature>
<gene>
    <name evidence="2" type="ordered locus">Fleli_2654</name>
</gene>
<reference evidence="3" key="1">
    <citation type="submission" date="2012-06" db="EMBL/GenBank/DDBJ databases">
        <title>The complete genome of Flexibacter litoralis DSM 6794.</title>
        <authorList>
            <person name="Lucas S."/>
            <person name="Copeland A."/>
            <person name="Lapidus A."/>
            <person name="Glavina del Rio T."/>
            <person name="Dalin E."/>
            <person name="Tice H."/>
            <person name="Bruce D."/>
            <person name="Goodwin L."/>
            <person name="Pitluck S."/>
            <person name="Peters L."/>
            <person name="Ovchinnikova G."/>
            <person name="Lu M."/>
            <person name="Kyrpides N."/>
            <person name="Mavromatis K."/>
            <person name="Ivanova N."/>
            <person name="Brettin T."/>
            <person name="Detter J.C."/>
            <person name="Han C."/>
            <person name="Larimer F."/>
            <person name="Land M."/>
            <person name="Hauser L."/>
            <person name="Markowitz V."/>
            <person name="Cheng J.-F."/>
            <person name="Hugenholtz P."/>
            <person name="Woyke T."/>
            <person name="Wu D."/>
            <person name="Spring S."/>
            <person name="Lang E."/>
            <person name="Kopitz M."/>
            <person name="Brambilla E."/>
            <person name="Klenk H.-P."/>
            <person name="Eisen J.A."/>
        </authorList>
    </citation>
    <scope>NUCLEOTIDE SEQUENCE [LARGE SCALE GENOMIC DNA]</scope>
    <source>
        <strain evidence="3">ATCC 23117 / DSM 6794 / NBRC 15988 / NCIMB 1366 / Sio-4</strain>
    </source>
</reference>
<evidence type="ECO:0000256" key="1">
    <source>
        <dbReference type="SAM" id="Phobius"/>
    </source>
</evidence>
<dbReference type="RefSeq" id="WP_014798451.1">
    <property type="nucleotide sequence ID" value="NC_018018.1"/>
</dbReference>
<evidence type="ECO:0000313" key="2">
    <source>
        <dbReference type="EMBL" id="AFM05014.1"/>
    </source>
</evidence>
<keyword evidence="1" id="KW-1133">Transmembrane helix</keyword>
<dbReference type="HOGENOM" id="CLU_1803321_0_0_10"/>